<dbReference type="Proteomes" id="UP000006420">
    <property type="component" value="Unassembled WGS sequence"/>
</dbReference>
<dbReference type="EMBL" id="ADLW01000008">
    <property type="protein sequence ID" value="EGK03292.1"/>
    <property type="molecule type" value="Genomic_DNA"/>
</dbReference>
<evidence type="ECO:0000313" key="1">
    <source>
        <dbReference type="EMBL" id="EGK03292.1"/>
    </source>
</evidence>
<keyword evidence="2" id="KW-1185">Reference proteome</keyword>
<dbReference type="RefSeq" id="WP_006843420.1">
    <property type="nucleotide sequence ID" value="NZ_AQWJ01000023.1"/>
</dbReference>
<dbReference type="AlphaFoldDB" id="F8X1E1"/>
<dbReference type="STRING" id="742767.HMPREF9456_02050"/>
<accession>F8X1E1</accession>
<comment type="caution">
    <text evidence="1">The sequence shown here is derived from an EMBL/GenBank/DDBJ whole genome shotgun (WGS) entry which is preliminary data.</text>
</comment>
<dbReference type="OrthoDB" id="999707at2"/>
<protein>
    <submittedName>
        <fullName evidence="1">Uncharacterized protein</fullName>
    </submittedName>
</protein>
<sequence length="172" mass="19806">MPTIKIPFPIHEGLEVKNATIDLKNGYTVVEYGEKEVQAINNYILVPESIGIWVLPQGASGSYGDGLFIGFNEDKQLLGYCDTAYCVEPRTKCRLDKIQYKLTPCKRKELKEGDTSFHSYSQTPDFSNIHQYCKIIDSNYHVFVNSIKSVIRQSDEYPFWYKVEPIQYSHGY</sequence>
<dbReference type="GeneID" id="78082684"/>
<organism evidence="1 2">
    <name type="scientific">Dysgonomonas mossii DSM 22836</name>
    <dbReference type="NCBI Taxonomy" id="742767"/>
    <lineage>
        <taxon>Bacteria</taxon>
        <taxon>Pseudomonadati</taxon>
        <taxon>Bacteroidota</taxon>
        <taxon>Bacteroidia</taxon>
        <taxon>Bacteroidales</taxon>
        <taxon>Dysgonomonadaceae</taxon>
        <taxon>Dysgonomonas</taxon>
    </lineage>
</organism>
<gene>
    <name evidence="1" type="ORF">HMPREF9456_02050</name>
</gene>
<name>F8X1E1_9BACT</name>
<reference evidence="1 2" key="1">
    <citation type="submission" date="2011-04" db="EMBL/GenBank/DDBJ databases">
        <title>The Genome Sequence of Dysgonomonas mossii DSM 22836.</title>
        <authorList>
            <consortium name="The Broad Institute Genome Sequencing Platform"/>
            <person name="Earl A."/>
            <person name="Ward D."/>
            <person name="Feldgarden M."/>
            <person name="Gevers D."/>
            <person name="Pudlo N."/>
            <person name="Martens E."/>
            <person name="Allen-Vercoe E."/>
            <person name="Young S.K."/>
            <person name="Zeng Q."/>
            <person name="Gargeya S."/>
            <person name="Fitzgerald M."/>
            <person name="Haas B."/>
            <person name="Abouelleil A."/>
            <person name="Alvarado L."/>
            <person name="Arachchi H.M."/>
            <person name="Berlin A."/>
            <person name="Brown A."/>
            <person name="Chapman S.B."/>
            <person name="Chen Z."/>
            <person name="Dunbar C."/>
            <person name="Freedman E."/>
            <person name="Gearin G."/>
            <person name="Gellesch M."/>
            <person name="Goldberg J."/>
            <person name="Griggs A."/>
            <person name="Gujja S."/>
            <person name="Heiman D."/>
            <person name="Howarth C."/>
            <person name="Larson L."/>
            <person name="Lui A."/>
            <person name="MacDonald P.J.P."/>
            <person name="Mehta T."/>
            <person name="Montmayeur A."/>
            <person name="Murphy C."/>
            <person name="Neiman D."/>
            <person name="Pearson M."/>
            <person name="Priest M."/>
            <person name="Roberts A."/>
            <person name="Saif S."/>
            <person name="Shea T."/>
            <person name="Shenoy N."/>
            <person name="Sisk P."/>
            <person name="Stolte C."/>
            <person name="Sykes S."/>
            <person name="Yandava C."/>
            <person name="Wortman J."/>
            <person name="Nusbaum C."/>
            <person name="Birren B."/>
        </authorList>
    </citation>
    <scope>NUCLEOTIDE SEQUENCE [LARGE SCALE GENOMIC DNA]</scope>
    <source>
        <strain evidence="1 2">DSM 22836</strain>
    </source>
</reference>
<evidence type="ECO:0000313" key="2">
    <source>
        <dbReference type="Proteomes" id="UP000006420"/>
    </source>
</evidence>
<proteinExistence type="predicted"/>
<dbReference type="HOGENOM" id="CLU_1552879_0_0_10"/>